<organism evidence="1 2">
    <name type="scientific">Limibacillus halophilus</name>
    <dbReference type="NCBI Taxonomy" id="1579333"/>
    <lineage>
        <taxon>Bacteria</taxon>
        <taxon>Pseudomonadati</taxon>
        <taxon>Pseudomonadota</taxon>
        <taxon>Alphaproteobacteria</taxon>
        <taxon>Rhodospirillales</taxon>
        <taxon>Rhodovibrionaceae</taxon>
        <taxon>Limibacillus</taxon>
    </lineage>
</organism>
<comment type="caution">
    <text evidence="1">The sequence shown here is derived from an EMBL/GenBank/DDBJ whole genome shotgun (WGS) entry which is preliminary data.</text>
</comment>
<protein>
    <submittedName>
        <fullName evidence="1">Uncharacterized protein</fullName>
    </submittedName>
</protein>
<gene>
    <name evidence="1" type="ORF">FHR98_002920</name>
</gene>
<name>A0A839SVV2_9PROT</name>
<reference evidence="1 2" key="1">
    <citation type="submission" date="2020-08" db="EMBL/GenBank/DDBJ databases">
        <title>Genomic Encyclopedia of Type Strains, Phase III (KMG-III): the genomes of soil and plant-associated and newly described type strains.</title>
        <authorList>
            <person name="Whitman W."/>
        </authorList>
    </citation>
    <scope>NUCLEOTIDE SEQUENCE [LARGE SCALE GENOMIC DNA]</scope>
    <source>
        <strain evidence="1 2">CECT 8803</strain>
    </source>
</reference>
<proteinExistence type="predicted"/>
<evidence type="ECO:0000313" key="1">
    <source>
        <dbReference type="EMBL" id="MBB3066612.1"/>
    </source>
</evidence>
<accession>A0A839SVV2</accession>
<dbReference type="AlphaFoldDB" id="A0A839SVV2"/>
<keyword evidence="2" id="KW-1185">Reference proteome</keyword>
<dbReference type="Proteomes" id="UP000581135">
    <property type="component" value="Unassembled WGS sequence"/>
</dbReference>
<dbReference type="EMBL" id="JACHXA010000009">
    <property type="protein sequence ID" value="MBB3066612.1"/>
    <property type="molecule type" value="Genomic_DNA"/>
</dbReference>
<sequence length="103" mass="11580">MTAWGKKARVVQLPARIPIKVKDCILGHRFEKEESRRFKRSYNPETHWTGSPHFADLRIGFTLRQQRPCLGRFLGAHLLSGFKGGLVTDRSRGDVLHGAAAGN</sequence>
<evidence type="ECO:0000313" key="2">
    <source>
        <dbReference type="Proteomes" id="UP000581135"/>
    </source>
</evidence>